<accession>A0ACC7NQF1</accession>
<reference evidence="1 2" key="1">
    <citation type="journal article" date="2024" name="Chem. Sci.">
        <title>Discovery of megapolipeptins by genome mining of a Burkholderiales bacteria collection.</title>
        <authorList>
            <person name="Paulo B.S."/>
            <person name="Recchia M.J.J."/>
            <person name="Lee S."/>
            <person name="Fergusson C.H."/>
            <person name="Romanowski S.B."/>
            <person name="Hernandez A."/>
            <person name="Krull N."/>
            <person name="Liu D.Y."/>
            <person name="Cavanagh H."/>
            <person name="Bos A."/>
            <person name="Gray C.A."/>
            <person name="Murphy B.T."/>
            <person name="Linington R.G."/>
            <person name="Eustaquio A.S."/>
        </authorList>
    </citation>
    <scope>NUCLEOTIDE SEQUENCE [LARGE SCALE GENOMIC DNA]</scope>
    <source>
        <strain evidence="1 2">RL18-126-BIB-B</strain>
    </source>
</reference>
<dbReference type="EMBL" id="JAQQDW010000186">
    <property type="protein sequence ID" value="MFM0109253.1"/>
    <property type="molecule type" value="Genomic_DNA"/>
</dbReference>
<protein>
    <submittedName>
        <fullName evidence="1">Uncharacterized protein</fullName>
    </submittedName>
</protein>
<proteinExistence type="predicted"/>
<sequence length="42" mass="4857">MNESTHIEDFSALDDWAPVIPEWQAFRPEAYEPCSIKEDCAD</sequence>
<evidence type="ECO:0000313" key="2">
    <source>
        <dbReference type="Proteomes" id="UP001629235"/>
    </source>
</evidence>
<dbReference type="Proteomes" id="UP001629235">
    <property type="component" value="Unassembled WGS sequence"/>
</dbReference>
<gene>
    <name evidence="1" type="ORF">PQR01_39225</name>
</gene>
<keyword evidence="2" id="KW-1185">Reference proteome</keyword>
<organism evidence="1 2">
    <name type="scientific">Paraburkholderia rhynchosiae</name>
    <dbReference type="NCBI Taxonomy" id="487049"/>
    <lineage>
        <taxon>Bacteria</taxon>
        <taxon>Pseudomonadati</taxon>
        <taxon>Pseudomonadota</taxon>
        <taxon>Betaproteobacteria</taxon>
        <taxon>Burkholderiales</taxon>
        <taxon>Burkholderiaceae</taxon>
        <taxon>Paraburkholderia</taxon>
    </lineage>
</organism>
<evidence type="ECO:0000313" key="1">
    <source>
        <dbReference type="EMBL" id="MFM0109253.1"/>
    </source>
</evidence>
<comment type="caution">
    <text evidence="1">The sequence shown here is derived from an EMBL/GenBank/DDBJ whole genome shotgun (WGS) entry which is preliminary data.</text>
</comment>
<name>A0ACC7NQF1_9BURK</name>